<dbReference type="PROSITE" id="PS51318">
    <property type="entry name" value="TAT"/>
    <property type="match status" value="1"/>
</dbReference>
<name>A0A1N7FCQ8_9EURY</name>
<dbReference type="EMBL" id="FTNO01000008">
    <property type="protein sequence ID" value="SIR98127.1"/>
    <property type="molecule type" value="Genomic_DNA"/>
</dbReference>
<dbReference type="AlphaFoldDB" id="A0A1N7FCQ8"/>
<sequence>MNRENTMTDLNRRTFLGALTTAGLGAVAGCTSTNQSTPNFETGGNEKRLRQAATTYLTSPTLYKAPSCTCCDGHEKYLESTTDAEITVNEVNDLKAVKSKFNIPKKLESCHTLDIEQYVVEGHVPREAIGKLALETPDILGIALPKMPAGSPGMGGEKTEEFIIYAIENDGNYREFITI</sequence>
<dbReference type="OrthoDB" id="262137at2157"/>
<evidence type="ECO:0000313" key="2">
    <source>
        <dbReference type="Proteomes" id="UP000186914"/>
    </source>
</evidence>
<dbReference type="Proteomes" id="UP000186914">
    <property type="component" value="Unassembled WGS sequence"/>
</dbReference>
<dbReference type="InterPro" id="IPR006311">
    <property type="entry name" value="TAT_signal"/>
</dbReference>
<accession>A0A1N7FCQ8</accession>
<dbReference type="RefSeq" id="WP_084186467.1">
    <property type="nucleotide sequence ID" value="NZ_FTNO01000008.1"/>
</dbReference>
<proteinExistence type="predicted"/>
<keyword evidence="2" id="KW-1185">Reference proteome</keyword>
<protein>
    <submittedName>
        <fullName evidence="1">Tat (Twin-arginine translocation) pathway signal sequence</fullName>
    </submittedName>
</protein>
<dbReference type="Pfam" id="PF04214">
    <property type="entry name" value="DUF411"/>
    <property type="match status" value="1"/>
</dbReference>
<evidence type="ECO:0000313" key="1">
    <source>
        <dbReference type="EMBL" id="SIR98127.1"/>
    </source>
</evidence>
<dbReference type="InterPro" id="IPR019546">
    <property type="entry name" value="TAT_signal_bac_arc"/>
</dbReference>
<dbReference type="NCBIfam" id="TIGR01409">
    <property type="entry name" value="TAT_signal_seq"/>
    <property type="match status" value="1"/>
</dbReference>
<organism evidence="1 2">
    <name type="scientific">Haladaptatus litoreus</name>
    <dbReference type="NCBI Taxonomy" id="553468"/>
    <lineage>
        <taxon>Archaea</taxon>
        <taxon>Methanobacteriati</taxon>
        <taxon>Methanobacteriota</taxon>
        <taxon>Stenosarchaea group</taxon>
        <taxon>Halobacteria</taxon>
        <taxon>Halobacteriales</taxon>
        <taxon>Haladaptataceae</taxon>
        <taxon>Haladaptatus</taxon>
    </lineage>
</organism>
<reference evidence="2" key="1">
    <citation type="submission" date="2017-01" db="EMBL/GenBank/DDBJ databases">
        <authorList>
            <person name="Varghese N."/>
            <person name="Submissions S."/>
        </authorList>
    </citation>
    <scope>NUCLEOTIDE SEQUENCE [LARGE SCALE GENOMIC DNA]</scope>
    <source>
        <strain evidence="2">CGMCC 1.7737</strain>
    </source>
</reference>
<gene>
    <name evidence="1" type="ORF">SAMN05421858_4950</name>
</gene>
<dbReference type="InterPro" id="IPR007332">
    <property type="entry name" value="DUF411"/>
</dbReference>
<dbReference type="PROSITE" id="PS51257">
    <property type="entry name" value="PROKAR_LIPOPROTEIN"/>
    <property type="match status" value="1"/>
</dbReference>